<evidence type="ECO:0000256" key="3">
    <source>
        <dbReference type="RuleBase" id="RU369080"/>
    </source>
</evidence>
<evidence type="ECO:0000256" key="1">
    <source>
        <dbReference type="ARBA" id="ARBA00022737"/>
    </source>
</evidence>
<proteinExistence type="inferred from homology"/>
<dbReference type="GO" id="GO:0016020">
    <property type="term" value="C:membrane"/>
    <property type="evidence" value="ECO:0007669"/>
    <property type="project" value="UniProtKB-SubCell"/>
</dbReference>
<evidence type="ECO:0000256" key="4">
    <source>
        <dbReference type="SAM" id="Coils"/>
    </source>
</evidence>
<dbReference type="PANTHER" id="PTHR23056:SF138">
    <property type="entry name" value="CALCINEURIN B-LIKE PROTEIN 3"/>
    <property type="match status" value="1"/>
</dbReference>
<comment type="caution">
    <text evidence="7">The sequence shown here is derived from an EMBL/GenBank/DDBJ whole genome shotgun (WGS) entry which is preliminary data.</text>
</comment>
<sequence>MESRVEGDEKELGEVRGKLTSLEKKFDSISAVLDSLQMLMSDIREGMAVNCEKGKAPAEESSEQLLFVAQKNVNLVKLPKYPFVGVSEIEALYELFKKISNAVIDDGLINKEEFQLALFKTNKKESLFADRVFDLFDIKHNEVLGFEGFARALSVFHPNAPIDENIECNKKWLPEEDASLPDFARQLHLSMSTRMFWKNLGRHLLAIFSTLASGRVLTKGSVLPPWAQGGDDASTDNLVKFLVILAFNHILFAKADCKLPRALYSYVDDLDKLHDYAWGVAVHGWTLHHLQSYIKKKMKGRMSGCALALNVWFYEHVQQNAASLLDPVIQKLRRSDSIPRVVKWGGPSYKHKAYWEDTINNLVFVADASSLRPTPKEAAMYLHQRGMVERDEPLAIVPYLPQLPSGGGLRNKVMSLGAQGSAYHCASTEIPCAPTVVPCACSIDTPCAPIKTLSLPTQIATNPLQSNHRLEDDIDWKAECLRLVVETKQLAKEVVHIQAEQSRLKEEVLSRTVDMLSREELVRVLNTNICRTKDALNQMTVHCDDEVASKVEDGNSVRELEKSLRAGISLMNETMNAKIDKLSNEVRQSLREEVRVQGDKRDSLQNLVKSLEAEIYVLKEAVNTNHSHLTELVTKTEAVLLKEVKKRDVMISQLREEVNSFICTHQDDDAVEEVADIQAVANPTARSMEIEGRTYEGEDGEETLQPKRKAKQSGEKPHSYGWKRSKKQNSKGFINDEFLPEDMQEIKVKQMVVATLAESGMNLSDDVIENIIDKTFEEADTKHDGKIDKEEWRSLVLRHPSLLKKMILQYLKDISTTFPTFVFHSQVDDT</sequence>
<dbReference type="Pfam" id="PF13202">
    <property type="entry name" value="EF-hand_5"/>
    <property type="match status" value="1"/>
</dbReference>
<dbReference type="InterPro" id="IPR045198">
    <property type="entry name" value="CNBL1-10"/>
</dbReference>
<evidence type="ECO:0000259" key="6">
    <source>
        <dbReference type="PROSITE" id="PS50222"/>
    </source>
</evidence>
<dbReference type="GO" id="GO:0005509">
    <property type="term" value="F:calcium ion binding"/>
    <property type="evidence" value="ECO:0007669"/>
    <property type="project" value="UniProtKB-UniRule"/>
</dbReference>
<feature type="domain" description="EF-hand" evidence="6">
    <location>
        <begin position="767"/>
        <end position="802"/>
    </location>
</feature>
<dbReference type="PROSITE" id="PS50222">
    <property type="entry name" value="EF_HAND_2"/>
    <property type="match status" value="1"/>
</dbReference>
<comment type="function">
    <text evidence="3">Acts as a calcium sensor. CBL proteins interact with CIPK serine-threonine protein kinases. Binding of a CBL protein to the regulatory NAF domain of a CIPK protein lead to the activation of the kinase in a calcium-dependent manner.</text>
</comment>
<dbReference type="AlphaFoldDB" id="A0AAV7ELX0"/>
<comment type="subunit">
    <text evidence="3">Homodimer. Interacts with CIPK.</text>
</comment>
<evidence type="ECO:0000256" key="2">
    <source>
        <dbReference type="ARBA" id="ARBA00023774"/>
    </source>
</evidence>
<dbReference type="InterPro" id="IPR011992">
    <property type="entry name" value="EF-hand-dom_pair"/>
</dbReference>
<feature type="coiled-coil region" evidence="4">
    <location>
        <begin position="572"/>
        <end position="621"/>
    </location>
</feature>
<dbReference type="EMBL" id="JAINDJ010000004">
    <property type="protein sequence ID" value="KAG9449629.1"/>
    <property type="molecule type" value="Genomic_DNA"/>
</dbReference>
<keyword evidence="3" id="KW-0106">Calcium</keyword>
<organism evidence="7 8">
    <name type="scientific">Aristolochia fimbriata</name>
    <name type="common">White veined hardy Dutchman's pipe vine</name>
    <dbReference type="NCBI Taxonomy" id="158543"/>
    <lineage>
        <taxon>Eukaryota</taxon>
        <taxon>Viridiplantae</taxon>
        <taxon>Streptophyta</taxon>
        <taxon>Embryophyta</taxon>
        <taxon>Tracheophyta</taxon>
        <taxon>Spermatophyta</taxon>
        <taxon>Magnoliopsida</taxon>
        <taxon>Magnoliidae</taxon>
        <taxon>Piperales</taxon>
        <taxon>Aristolochiaceae</taxon>
        <taxon>Aristolochia</taxon>
    </lineage>
</organism>
<dbReference type="PANTHER" id="PTHR23056">
    <property type="entry name" value="CALCINEURIN B"/>
    <property type="match status" value="1"/>
</dbReference>
<accession>A0AAV7ELX0</accession>
<keyword evidence="8" id="KW-1185">Reference proteome</keyword>
<name>A0AAV7ELX0_ARIFI</name>
<evidence type="ECO:0000256" key="5">
    <source>
        <dbReference type="SAM" id="MobiDB-lite"/>
    </source>
</evidence>
<dbReference type="InterPro" id="IPR002048">
    <property type="entry name" value="EF_hand_dom"/>
</dbReference>
<comment type="similarity">
    <text evidence="2 3">Belongs to the calcineurin regulatory subunit family.</text>
</comment>
<dbReference type="Gene3D" id="1.10.238.10">
    <property type="entry name" value="EF-hand"/>
    <property type="match status" value="2"/>
</dbReference>
<keyword evidence="1 3" id="KW-0677">Repeat</keyword>
<protein>
    <recommendedName>
        <fullName evidence="3">Calcineurin B-like protein</fullName>
    </recommendedName>
</protein>
<dbReference type="GO" id="GO:0019900">
    <property type="term" value="F:kinase binding"/>
    <property type="evidence" value="ECO:0007669"/>
    <property type="project" value="UniProtKB-UniRule"/>
</dbReference>
<evidence type="ECO:0000313" key="8">
    <source>
        <dbReference type="Proteomes" id="UP000825729"/>
    </source>
</evidence>
<dbReference type="GO" id="GO:0019722">
    <property type="term" value="P:calcium-mediated signaling"/>
    <property type="evidence" value="ECO:0007669"/>
    <property type="project" value="UniProtKB-UniRule"/>
</dbReference>
<keyword evidence="3" id="KW-0479">Metal-binding</keyword>
<feature type="region of interest" description="Disordered" evidence="5">
    <location>
        <begin position="691"/>
        <end position="726"/>
    </location>
</feature>
<gene>
    <name evidence="7" type="ORF">H6P81_009594</name>
</gene>
<dbReference type="SUPFAM" id="SSF47473">
    <property type="entry name" value="EF-hand"/>
    <property type="match status" value="1"/>
</dbReference>
<evidence type="ECO:0000313" key="7">
    <source>
        <dbReference type="EMBL" id="KAG9449629.1"/>
    </source>
</evidence>
<dbReference type="Proteomes" id="UP000825729">
    <property type="component" value="Unassembled WGS sequence"/>
</dbReference>
<comment type="subcellular location">
    <subcellularLocation>
        <location evidence="3">Membrane</location>
    </subcellularLocation>
</comment>
<keyword evidence="3" id="KW-0472">Membrane</keyword>
<reference evidence="7 8" key="1">
    <citation type="submission" date="2021-07" db="EMBL/GenBank/DDBJ databases">
        <title>The Aristolochia fimbriata genome: insights into angiosperm evolution, floral development and chemical biosynthesis.</title>
        <authorList>
            <person name="Jiao Y."/>
        </authorList>
    </citation>
    <scope>NUCLEOTIDE SEQUENCE [LARGE SCALE GENOMIC DNA]</scope>
    <source>
        <strain evidence="7">IBCAS-2021</strain>
        <tissue evidence="7">Leaf</tissue>
    </source>
</reference>
<keyword evidence="4" id="KW-0175">Coiled coil</keyword>